<keyword evidence="10" id="KW-0808">Transferase</keyword>
<dbReference type="Pfam" id="PF13855">
    <property type="entry name" value="LRR_8"/>
    <property type="match status" value="3"/>
</dbReference>
<evidence type="ECO:0000313" key="27">
    <source>
        <dbReference type="EMBL" id="KAF5748659.1"/>
    </source>
</evidence>
<dbReference type="PRINTS" id="PR00019">
    <property type="entry name" value="LEURICHRPT"/>
</dbReference>
<dbReference type="InterPro" id="IPR017441">
    <property type="entry name" value="Protein_kinase_ATP_BS"/>
</dbReference>
<dbReference type="SUPFAM" id="SSF52058">
    <property type="entry name" value="L domain-like"/>
    <property type="match status" value="1"/>
</dbReference>
<keyword evidence="16 23" id="KW-0067">ATP-binding</keyword>
<keyword evidence="18 24" id="KW-0472">Membrane</keyword>
<dbReference type="GO" id="GO:0009945">
    <property type="term" value="P:radial axis specification"/>
    <property type="evidence" value="ECO:0007669"/>
    <property type="project" value="UniProtKB-ARBA"/>
</dbReference>
<dbReference type="CDD" id="cd14066">
    <property type="entry name" value="STKc_IRAK"/>
    <property type="match status" value="1"/>
</dbReference>
<evidence type="ECO:0000256" key="8">
    <source>
        <dbReference type="ARBA" id="ARBA00022553"/>
    </source>
</evidence>
<dbReference type="Proteomes" id="UP000593562">
    <property type="component" value="Unassembled WGS sequence"/>
</dbReference>
<dbReference type="Gene3D" id="3.80.10.10">
    <property type="entry name" value="Ribonuclease Inhibitor"/>
    <property type="match status" value="4"/>
</dbReference>
<evidence type="ECO:0000256" key="17">
    <source>
        <dbReference type="ARBA" id="ARBA00022989"/>
    </source>
</evidence>
<dbReference type="InterPro" id="IPR032675">
    <property type="entry name" value="LRR_dom_sf"/>
</dbReference>
<keyword evidence="11 24" id="KW-0812">Transmembrane</keyword>
<feature type="domain" description="Protein kinase" evidence="26">
    <location>
        <begin position="773"/>
        <end position="1049"/>
    </location>
</feature>
<dbReference type="EC" id="2.7.11.1" evidence="4"/>
<dbReference type="InterPro" id="IPR013210">
    <property type="entry name" value="LRR_N_plant-typ"/>
</dbReference>
<dbReference type="GO" id="GO:0004674">
    <property type="term" value="F:protein serine/threonine kinase activity"/>
    <property type="evidence" value="ECO:0007669"/>
    <property type="project" value="UniProtKB-KW"/>
</dbReference>
<keyword evidence="5" id="KW-0217">Developmental protein</keyword>
<dbReference type="PANTHER" id="PTHR48056:SF63">
    <property type="entry name" value="PROTEIN KINASE DOMAIN-CONTAINING PROTEIN"/>
    <property type="match status" value="1"/>
</dbReference>
<comment type="caution">
    <text evidence="27">The sequence shown here is derived from an EMBL/GenBank/DDBJ whole genome shotgun (WGS) entry which is preliminary data.</text>
</comment>
<dbReference type="SUPFAM" id="SSF56112">
    <property type="entry name" value="Protein kinase-like (PK-like)"/>
    <property type="match status" value="1"/>
</dbReference>
<dbReference type="SUPFAM" id="SSF52047">
    <property type="entry name" value="RNI-like"/>
    <property type="match status" value="1"/>
</dbReference>
<dbReference type="Pfam" id="PF08263">
    <property type="entry name" value="LRRNT_2"/>
    <property type="match status" value="1"/>
</dbReference>
<keyword evidence="17 24" id="KW-1133">Transmembrane helix</keyword>
<proteinExistence type="inferred from homology"/>
<keyword evidence="12 25" id="KW-0732">Signal</keyword>
<dbReference type="InterPro" id="IPR001611">
    <property type="entry name" value="Leu-rich_rpt"/>
</dbReference>
<evidence type="ECO:0000256" key="13">
    <source>
        <dbReference type="ARBA" id="ARBA00022737"/>
    </source>
</evidence>
<keyword evidence="13" id="KW-0677">Repeat</keyword>
<evidence type="ECO:0000256" key="14">
    <source>
        <dbReference type="ARBA" id="ARBA00022741"/>
    </source>
</evidence>
<keyword evidence="8" id="KW-0597">Phosphoprotein</keyword>
<evidence type="ECO:0000256" key="1">
    <source>
        <dbReference type="ARBA" id="ARBA00004251"/>
    </source>
</evidence>
<feature type="signal peptide" evidence="25">
    <location>
        <begin position="1"/>
        <end position="15"/>
    </location>
</feature>
<dbReference type="PROSITE" id="PS50011">
    <property type="entry name" value="PROTEIN_KINASE_DOM"/>
    <property type="match status" value="1"/>
</dbReference>
<dbReference type="GO" id="GO:0009409">
    <property type="term" value="P:response to cold"/>
    <property type="evidence" value="ECO:0007669"/>
    <property type="project" value="UniProtKB-ARBA"/>
</dbReference>
<evidence type="ECO:0000256" key="22">
    <source>
        <dbReference type="ARBA" id="ARBA00048679"/>
    </source>
</evidence>
<evidence type="ECO:0000259" key="26">
    <source>
        <dbReference type="PROSITE" id="PS50011"/>
    </source>
</evidence>
<evidence type="ECO:0000256" key="5">
    <source>
        <dbReference type="ARBA" id="ARBA00022473"/>
    </source>
</evidence>
<feature type="binding site" evidence="23">
    <location>
        <position position="801"/>
    </location>
    <ligand>
        <name>ATP</name>
        <dbReference type="ChEBI" id="CHEBI:30616"/>
    </ligand>
</feature>
<evidence type="ECO:0000313" key="28">
    <source>
        <dbReference type="Proteomes" id="UP000593562"/>
    </source>
</evidence>
<dbReference type="SMART" id="SM00369">
    <property type="entry name" value="LRR_TYP"/>
    <property type="match status" value="7"/>
</dbReference>
<dbReference type="InterPro" id="IPR000719">
    <property type="entry name" value="Prot_kinase_dom"/>
</dbReference>
<keyword evidence="15 27" id="KW-0418">Kinase</keyword>
<keyword evidence="28" id="KW-1185">Reference proteome</keyword>
<dbReference type="FunFam" id="3.30.200.20:FF:000260">
    <property type="entry name" value="LRR receptor-like serine/threonine-protein kinase RPK2"/>
    <property type="match status" value="1"/>
</dbReference>
<reference evidence="27 28" key="1">
    <citation type="journal article" date="2020" name="Nat. Commun.">
        <title>Genome of Tripterygium wilfordii and identification of cytochrome P450 involved in triptolide biosynthesis.</title>
        <authorList>
            <person name="Tu L."/>
            <person name="Su P."/>
            <person name="Zhang Z."/>
            <person name="Gao L."/>
            <person name="Wang J."/>
            <person name="Hu T."/>
            <person name="Zhou J."/>
            <person name="Zhang Y."/>
            <person name="Zhao Y."/>
            <person name="Liu Y."/>
            <person name="Song Y."/>
            <person name="Tong Y."/>
            <person name="Lu Y."/>
            <person name="Yang J."/>
            <person name="Xu C."/>
            <person name="Jia M."/>
            <person name="Peters R.J."/>
            <person name="Huang L."/>
            <person name="Gao W."/>
        </authorList>
    </citation>
    <scope>NUCLEOTIDE SEQUENCE [LARGE SCALE GENOMIC DNA]</scope>
    <source>
        <strain evidence="28">cv. XIE 37</strain>
        <tissue evidence="27">Leaf</tissue>
    </source>
</reference>
<keyword evidence="14 23" id="KW-0547">Nucleotide-binding</keyword>
<dbReference type="Pfam" id="PF00560">
    <property type="entry name" value="LRR_1"/>
    <property type="match status" value="3"/>
</dbReference>
<dbReference type="GO" id="GO:0048508">
    <property type="term" value="P:embryonic meristem development"/>
    <property type="evidence" value="ECO:0007669"/>
    <property type="project" value="UniProtKB-ARBA"/>
</dbReference>
<dbReference type="Gene3D" id="3.30.200.20">
    <property type="entry name" value="Phosphorylase Kinase, domain 1"/>
    <property type="match status" value="1"/>
</dbReference>
<dbReference type="FunFam" id="3.80.10.10:FF:000095">
    <property type="entry name" value="LRR receptor-like serine/threonine-protein kinase GSO1"/>
    <property type="match status" value="1"/>
</dbReference>
<gene>
    <name evidence="27" type="ORF">HS088_TW04G00617</name>
</gene>
<keyword evidence="20" id="KW-0325">Glycoprotein</keyword>
<dbReference type="AlphaFoldDB" id="A0A7J7DQW0"/>
<dbReference type="GO" id="GO:0009414">
    <property type="term" value="P:response to water deprivation"/>
    <property type="evidence" value="ECO:0007669"/>
    <property type="project" value="UniProtKB-ARBA"/>
</dbReference>
<evidence type="ECO:0000256" key="19">
    <source>
        <dbReference type="ARBA" id="ARBA00023170"/>
    </source>
</evidence>
<evidence type="ECO:0000256" key="11">
    <source>
        <dbReference type="ARBA" id="ARBA00022692"/>
    </source>
</evidence>
<sequence>MWLLWFLVFSALVSSQPINSNDSAWLLTFKDSVSHDPNNLLSGWNPTTHFCTWYGVTCDPTSTRVVALNITGNVDSLAGTISSSIGNLTELRVLSLPHHAFSGEIPSTVEELKSLEVLELQGNNLSGKIPDEIIRIPSLRVLNLSFNSLSGTIPRTLIGNGKLGVVDLSNNLLSGEVSIDGFAKCESLSHLKLSRNYLMKTIPPEIGNCTNLRTLLLDGNILEGQIAGEIGRIVDLRILDISRNSLTGEIPKELGNCMKLSILVLTRLDDFGSDGLLNGTSRREEFNAFDGSLPDELLMLPNLQILWASRGGNIGGRLPDSWSSLCSLRVLNLGQNYIDGVIPESLVMCKNLTFLDLSSNKLVGNLPQQIRVPCMVHFNISRNNISGVLPSFGEGGCITELISYEDDPSFLSKEDIQIAYGNIPIWSFQVNTHFGSLMANSSVIIHDFSWNKFVGFLPLFSVGNEFLATQTKPSYRLLLNNNEFSGNLPGALVSNCNDLLSFSVNLNGNHISGGIHEAVLADCQKIAEFEAADNLIDGSLALDVGQLMMLQLLDLGGNRLTGSLSEELGRLRNLKWIFLGRNNLEGEIPSQLGQLTSLVVLDLSHNALEGSIPSQLTDATKLEIILLDHNRLSGKIPSSFSFLSSVTIFNVSYNNLSGYIPHLRSQTDCSSFVGNMYLACSSEQLTDQPSMPSPAPSNGTPHAKRKVKPLIVTVVSLTSIVLCILLAIILVYVCRSRKLGSRLSSIKEKVVVTFADAPSGLSYENVVKATGNFSIRNLIGRGGFGSTYKAELMPGYLVAVKRLSIGRIQGIQQFDAEIRTLGRVRHKNLVTLIGYYVGDGEMFLVYNYLSGGNLETFIHNRSGIDVQWSEIYKIATDIAQALAYLHYLCVPRILHRDIKPSNILLDEELNAYLSDFGLARLLEVSQTHATTDVAGTFGYVAPEYATTCRVSDKADVYSFGVVMLELMSGKKSLDPSFSEYGNGFNVVAWARLLIKEGRSSELFSAHLWESGPEEKLLGMLKLALTCTLETLPIRPSMKLVLDKLKQLES</sequence>
<evidence type="ECO:0000256" key="4">
    <source>
        <dbReference type="ARBA" id="ARBA00012513"/>
    </source>
</evidence>
<evidence type="ECO:0000256" key="20">
    <source>
        <dbReference type="ARBA" id="ARBA00023180"/>
    </source>
</evidence>
<dbReference type="GO" id="GO:0005524">
    <property type="term" value="F:ATP binding"/>
    <property type="evidence" value="ECO:0007669"/>
    <property type="project" value="UniProtKB-UniRule"/>
</dbReference>
<evidence type="ECO:0000256" key="6">
    <source>
        <dbReference type="ARBA" id="ARBA00022475"/>
    </source>
</evidence>
<keyword evidence="9" id="KW-0433">Leucine-rich repeat</keyword>
<dbReference type="Pfam" id="PF00069">
    <property type="entry name" value="Pkinase"/>
    <property type="match status" value="1"/>
</dbReference>
<comment type="subcellular location">
    <subcellularLocation>
        <location evidence="1">Cell membrane</location>
        <topology evidence="1">Single-pass type I membrane protein</topology>
    </subcellularLocation>
</comment>
<accession>A0A7J7DQW0</accession>
<name>A0A7J7DQW0_TRIWF</name>
<dbReference type="SMART" id="SM00220">
    <property type="entry name" value="S_TKc"/>
    <property type="match status" value="1"/>
</dbReference>
<feature type="chain" id="PRO_5029546141" description="non-specific serine/threonine protein kinase" evidence="25">
    <location>
        <begin position="16"/>
        <end position="1049"/>
    </location>
</feature>
<dbReference type="InParanoid" id="A0A7J7DQW0"/>
<evidence type="ECO:0000256" key="23">
    <source>
        <dbReference type="PROSITE-ProRule" id="PRU10141"/>
    </source>
</evidence>
<dbReference type="InterPro" id="IPR050647">
    <property type="entry name" value="Plant_LRR-RLKs"/>
</dbReference>
<dbReference type="InterPro" id="IPR011009">
    <property type="entry name" value="Kinase-like_dom_sf"/>
</dbReference>
<keyword evidence="19 27" id="KW-0675">Receptor</keyword>
<evidence type="ECO:0000256" key="3">
    <source>
        <dbReference type="ARBA" id="ARBA00009592"/>
    </source>
</evidence>
<evidence type="ECO:0000256" key="24">
    <source>
        <dbReference type="SAM" id="Phobius"/>
    </source>
</evidence>
<comment type="similarity">
    <text evidence="3">Belongs to the RLP family.</text>
</comment>
<evidence type="ECO:0000256" key="15">
    <source>
        <dbReference type="ARBA" id="ARBA00022777"/>
    </source>
</evidence>
<evidence type="ECO:0000256" key="12">
    <source>
        <dbReference type="ARBA" id="ARBA00022729"/>
    </source>
</evidence>
<dbReference type="InterPro" id="IPR003591">
    <property type="entry name" value="Leu-rich_rpt_typical-subtyp"/>
</dbReference>
<comment type="similarity">
    <text evidence="2">Belongs to the protein kinase superfamily. Ser/Thr protein kinase family.</text>
</comment>
<comment type="catalytic activity">
    <reaction evidence="22">
        <text>L-seryl-[protein] + ATP = O-phospho-L-seryl-[protein] + ADP + H(+)</text>
        <dbReference type="Rhea" id="RHEA:17989"/>
        <dbReference type="Rhea" id="RHEA-COMP:9863"/>
        <dbReference type="Rhea" id="RHEA-COMP:11604"/>
        <dbReference type="ChEBI" id="CHEBI:15378"/>
        <dbReference type="ChEBI" id="CHEBI:29999"/>
        <dbReference type="ChEBI" id="CHEBI:30616"/>
        <dbReference type="ChEBI" id="CHEBI:83421"/>
        <dbReference type="ChEBI" id="CHEBI:456216"/>
        <dbReference type="EC" id="2.7.11.1"/>
    </reaction>
</comment>
<dbReference type="InterPro" id="IPR008271">
    <property type="entry name" value="Ser/Thr_kinase_AS"/>
</dbReference>
<dbReference type="PROSITE" id="PS00107">
    <property type="entry name" value="PROTEIN_KINASE_ATP"/>
    <property type="match status" value="1"/>
</dbReference>
<evidence type="ECO:0000256" key="25">
    <source>
        <dbReference type="SAM" id="SignalP"/>
    </source>
</evidence>
<protein>
    <recommendedName>
        <fullName evidence="4">non-specific serine/threonine protein kinase</fullName>
        <ecNumber evidence="4">2.7.11.1</ecNumber>
    </recommendedName>
</protein>
<dbReference type="PANTHER" id="PTHR48056">
    <property type="entry name" value="LRR RECEPTOR-LIKE SERINE/THREONINE-PROTEIN KINASE-RELATED"/>
    <property type="match status" value="1"/>
</dbReference>
<evidence type="ECO:0000256" key="18">
    <source>
        <dbReference type="ARBA" id="ARBA00023136"/>
    </source>
</evidence>
<dbReference type="FunFam" id="3.80.10.10:FF:000041">
    <property type="entry name" value="LRR receptor-like serine/threonine-protein kinase ERECTA"/>
    <property type="match status" value="1"/>
</dbReference>
<dbReference type="GO" id="GO:0009942">
    <property type="term" value="P:longitudinal axis specification"/>
    <property type="evidence" value="ECO:0007669"/>
    <property type="project" value="UniProtKB-ARBA"/>
</dbReference>
<feature type="transmembrane region" description="Helical" evidence="24">
    <location>
        <begin position="710"/>
        <end position="734"/>
    </location>
</feature>
<evidence type="ECO:0000256" key="9">
    <source>
        <dbReference type="ARBA" id="ARBA00022614"/>
    </source>
</evidence>
<organism evidence="27 28">
    <name type="scientific">Tripterygium wilfordii</name>
    <name type="common">Thunder God vine</name>
    <dbReference type="NCBI Taxonomy" id="458696"/>
    <lineage>
        <taxon>Eukaryota</taxon>
        <taxon>Viridiplantae</taxon>
        <taxon>Streptophyta</taxon>
        <taxon>Embryophyta</taxon>
        <taxon>Tracheophyta</taxon>
        <taxon>Spermatophyta</taxon>
        <taxon>Magnoliopsida</taxon>
        <taxon>eudicotyledons</taxon>
        <taxon>Gunneridae</taxon>
        <taxon>Pentapetalae</taxon>
        <taxon>rosids</taxon>
        <taxon>fabids</taxon>
        <taxon>Celastrales</taxon>
        <taxon>Celastraceae</taxon>
        <taxon>Tripterygium</taxon>
    </lineage>
</organism>
<evidence type="ECO:0000256" key="21">
    <source>
        <dbReference type="ARBA" id="ARBA00047899"/>
    </source>
</evidence>
<evidence type="ECO:0000256" key="10">
    <source>
        <dbReference type="ARBA" id="ARBA00022679"/>
    </source>
</evidence>
<keyword evidence="6" id="KW-1003">Cell membrane</keyword>
<dbReference type="FunFam" id="3.80.10.10:FF:000275">
    <property type="entry name" value="Leucine-rich repeat receptor-like protein kinase"/>
    <property type="match status" value="1"/>
</dbReference>
<comment type="catalytic activity">
    <reaction evidence="21">
        <text>L-threonyl-[protein] + ATP = O-phospho-L-threonyl-[protein] + ADP + H(+)</text>
        <dbReference type="Rhea" id="RHEA:46608"/>
        <dbReference type="Rhea" id="RHEA-COMP:11060"/>
        <dbReference type="Rhea" id="RHEA-COMP:11605"/>
        <dbReference type="ChEBI" id="CHEBI:15378"/>
        <dbReference type="ChEBI" id="CHEBI:30013"/>
        <dbReference type="ChEBI" id="CHEBI:30616"/>
        <dbReference type="ChEBI" id="CHEBI:61977"/>
        <dbReference type="ChEBI" id="CHEBI:456216"/>
        <dbReference type="EC" id="2.7.11.1"/>
    </reaction>
</comment>
<evidence type="ECO:0000256" key="2">
    <source>
        <dbReference type="ARBA" id="ARBA00008684"/>
    </source>
</evidence>
<dbReference type="FunFam" id="1.10.510.10:FF:000192">
    <property type="entry name" value="LRR receptor-like serine/threonine-protein kinase RPK2"/>
    <property type="match status" value="1"/>
</dbReference>
<keyword evidence="7" id="KW-0723">Serine/threonine-protein kinase</keyword>
<evidence type="ECO:0000256" key="7">
    <source>
        <dbReference type="ARBA" id="ARBA00022527"/>
    </source>
</evidence>
<dbReference type="PROSITE" id="PS00108">
    <property type="entry name" value="PROTEIN_KINASE_ST"/>
    <property type="match status" value="1"/>
</dbReference>
<dbReference type="EMBL" id="JAAARO010000004">
    <property type="protein sequence ID" value="KAF5748659.1"/>
    <property type="molecule type" value="Genomic_DNA"/>
</dbReference>
<evidence type="ECO:0000256" key="16">
    <source>
        <dbReference type="ARBA" id="ARBA00022840"/>
    </source>
</evidence>
<dbReference type="GO" id="GO:0005886">
    <property type="term" value="C:plasma membrane"/>
    <property type="evidence" value="ECO:0007669"/>
    <property type="project" value="UniProtKB-SubCell"/>
</dbReference>
<dbReference type="OrthoDB" id="1896041at2759"/>
<dbReference type="Gene3D" id="1.10.510.10">
    <property type="entry name" value="Transferase(Phosphotransferase) domain 1"/>
    <property type="match status" value="1"/>
</dbReference>